<evidence type="ECO:0000256" key="1">
    <source>
        <dbReference type="ARBA" id="ARBA00022801"/>
    </source>
</evidence>
<dbReference type="InterPro" id="IPR032466">
    <property type="entry name" value="Metal_Hydrolase"/>
</dbReference>
<dbReference type="EMBL" id="SMNA01000003">
    <property type="protein sequence ID" value="TDE95905.1"/>
    <property type="molecule type" value="Genomic_DNA"/>
</dbReference>
<dbReference type="PANTHER" id="PTHR43794">
    <property type="entry name" value="AMINOHYDROLASE SSNA-RELATED"/>
    <property type="match status" value="1"/>
</dbReference>
<protein>
    <recommendedName>
        <fullName evidence="2">Amidohydrolase-related domain-containing protein</fullName>
    </recommendedName>
</protein>
<name>A0ABY2EAL3_9MICO</name>
<dbReference type="PANTHER" id="PTHR43794:SF11">
    <property type="entry name" value="AMIDOHYDROLASE-RELATED DOMAIN-CONTAINING PROTEIN"/>
    <property type="match status" value="1"/>
</dbReference>
<dbReference type="InterPro" id="IPR006680">
    <property type="entry name" value="Amidohydro-rel"/>
</dbReference>
<proteinExistence type="predicted"/>
<comment type="caution">
    <text evidence="3">The sequence shown here is derived from an EMBL/GenBank/DDBJ whole genome shotgun (WGS) entry which is preliminary data.</text>
</comment>
<accession>A0ABY2EAL3</accession>
<dbReference type="SUPFAM" id="SSF51338">
    <property type="entry name" value="Composite domain of metallo-dependent hydrolases"/>
    <property type="match status" value="1"/>
</dbReference>
<dbReference type="Gene3D" id="3.20.20.140">
    <property type="entry name" value="Metal-dependent hydrolases"/>
    <property type="match status" value="1"/>
</dbReference>
<feature type="domain" description="Amidohydrolase-related" evidence="2">
    <location>
        <begin position="49"/>
        <end position="388"/>
    </location>
</feature>
<evidence type="ECO:0000313" key="3">
    <source>
        <dbReference type="EMBL" id="TDE95905.1"/>
    </source>
</evidence>
<dbReference type="Pfam" id="PF01979">
    <property type="entry name" value="Amidohydro_1"/>
    <property type="match status" value="1"/>
</dbReference>
<dbReference type="SUPFAM" id="SSF51556">
    <property type="entry name" value="Metallo-dependent hydrolases"/>
    <property type="match status" value="1"/>
</dbReference>
<dbReference type="Proteomes" id="UP000504882">
    <property type="component" value="Unassembled WGS sequence"/>
</dbReference>
<dbReference type="InterPro" id="IPR011059">
    <property type="entry name" value="Metal-dep_hydrolase_composite"/>
</dbReference>
<keyword evidence="1" id="KW-0378">Hydrolase</keyword>
<organism evidence="3 4">
    <name type="scientific">Occultella glacieicola</name>
    <dbReference type="NCBI Taxonomy" id="2518684"/>
    <lineage>
        <taxon>Bacteria</taxon>
        <taxon>Bacillati</taxon>
        <taxon>Actinomycetota</taxon>
        <taxon>Actinomycetes</taxon>
        <taxon>Micrococcales</taxon>
        <taxon>Ruaniaceae</taxon>
        <taxon>Occultella</taxon>
    </lineage>
</organism>
<gene>
    <name evidence="3" type="ORF">EXU48_06510</name>
</gene>
<dbReference type="RefSeq" id="WP_133106834.1">
    <property type="nucleotide sequence ID" value="NZ_SMNA01000003.1"/>
</dbReference>
<dbReference type="Gene3D" id="2.30.40.10">
    <property type="entry name" value="Urease, subunit C, domain 1"/>
    <property type="match status" value="1"/>
</dbReference>
<evidence type="ECO:0000259" key="2">
    <source>
        <dbReference type="Pfam" id="PF01979"/>
    </source>
</evidence>
<sequence>MTTPSDLTGIAVADATSEPWPATATVDGGRLRVEGAAGDGARHTAAAALLPGLINMHDHLRSFLPTGRASEGASLATAITASSATQAVAGPAEYRALTALSAARQVRAGVTTVVDHVYPLHRDGLLEAVVAGHRAVGLRGYLALGIMTRGAERLCTSVEDVVALAERAADVLLPREQLYLAPVSMRSNAPDDYAVAARAAERLGVRLYTHIAETQAEVDACRAEHGVRPVELLHHAGFLRPGTVLVHGVRLSDAEIELIAASGAVVAYCPTNHLRFAKGFAPVVDLLDAGATVTLGVDGMESPFHEMRQAIYAQGQAAGDPGALTSSRAFDMATGAGARALGLPAGFDAGDLVRLDLTAPAVQPLADPVWSVVHRAAPAHVTDVVVAGRHILRDGALTVADDVALAEEASSVVRDLAARIGSTVPQFWGIPSRMAPPQ</sequence>
<dbReference type="InterPro" id="IPR050287">
    <property type="entry name" value="MTA/SAH_deaminase"/>
</dbReference>
<evidence type="ECO:0000313" key="4">
    <source>
        <dbReference type="Proteomes" id="UP000504882"/>
    </source>
</evidence>
<keyword evidence="4" id="KW-1185">Reference proteome</keyword>
<reference evidence="3 4" key="1">
    <citation type="submission" date="2019-03" db="EMBL/GenBank/DDBJ databases">
        <title>Genomic features of bacteria from cold environments.</title>
        <authorList>
            <person name="Shen L."/>
        </authorList>
    </citation>
    <scope>NUCLEOTIDE SEQUENCE [LARGE SCALE GENOMIC DNA]</scope>
    <source>
        <strain evidence="4">T3246-1</strain>
    </source>
</reference>